<keyword evidence="2" id="KW-0418">Kinase</keyword>
<feature type="region of interest" description="Disordered" evidence="1">
    <location>
        <begin position="534"/>
        <end position="553"/>
    </location>
</feature>
<dbReference type="GO" id="GO:0009638">
    <property type="term" value="P:phototropism"/>
    <property type="evidence" value="ECO:0007669"/>
    <property type="project" value="InterPro"/>
</dbReference>
<dbReference type="OrthoDB" id="691744at2759"/>
<name>A0A2I0BCS4_9ASPA</name>
<evidence type="ECO:0000256" key="1">
    <source>
        <dbReference type="SAM" id="MobiDB-lite"/>
    </source>
</evidence>
<dbReference type="InterPro" id="IPR039615">
    <property type="entry name" value="PKS"/>
</dbReference>
<dbReference type="Proteomes" id="UP000236161">
    <property type="component" value="Unassembled WGS sequence"/>
</dbReference>
<gene>
    <name evidence="2" type="primary">PKS1</name>
    <name evidence="2" type="ORF">AXF42_Ash020538</name>
</gene>
<organism evidence="2 3">
    <name type="scientific">Apostasia shenzhenica</name>
    <dbReference type="NCBI Taxonomy" id="1088818"/>
    <lineage>
        <taxon>Eukaryota</taxon>
        <taxon>Viridiplantae</taxon>
        <taxon>Streptophyta</taxon>
        <taxon>Embryophyta</taxon>
        <taxon>Tracheophyta</taxon>
        <taxon>Spermatophyta</taxon>
        <taxon>Magnoliopsida</taxon>
        <taxon>Liliopsida</taxon>
        <taxon>Asparagales</taxon>
        <taxon>Orchidaceae</taxon>
        <taxon>Apostasioideae</taxon>
        <taxon>Apostasia</taxon>
    </lineage>
</organism>
<sequence>MREMERYRISPNFNGVLPRRTNYFTTAPSQISLLPPKPHLRDPPILPYLQPQPPAAPGDHQGHIPDDSEISIFDAERYFNEGREPTEASKKLVVALDSVAERCDHSLNSTPSSVFSGDGYLRNSHNRSFHATPTVSSEASWNSQVGLLRNRPGSLSVSVRSFPVAGEQRKRRISGGRRLFRRGCLCSGKKSIDVEEKYSDPKTPVRCSFDCYSSPSAKIQSLKEEVEQVAKVKVFPGIWSKDTELFRASGRFSPEIGRRIVNSGGFSFPILAPLKNDAAEEPARDSLEVFRPSDGTTSPDIRKSADFQKKPVSLLQFSKDGGDRRSFTFPGSPKTRTVMDDDLASDTSSDLFEIESLSTQVTYRRRDSVDELSASAFDPKRLSGSATTTAGIFQLRRSMEEEEAAPSIAPIECYPPSEVSVEWSVTTAEGFDRPSVANFSSAVSEYDELRYAAEVEAAGGGKKKGFGGSGGGGILSCRSEKAVSVIGPNLVRFGPLAQRRTGVSRAAVEPVRAVGLAKSGAVNPVQDIAGLTRPKSGLMVSRPAQKAGSGNCQ</sequence>
<keyword evidence="2" id="KW-0808">Transferase</keyword>
<protein>
    <submittedName>
        <fullName evidence="2">Protein phytochrome kinase substrate 1</fullName>
    </submittedName>
</protein>
<dbReference type="PANTHER" id="PTHR33781:SF1">
    <property type="entry name" value="PROTEIN PHYTOCHROME KINASE SUBSTRATE 4"/>
    <property type="match status" value="1"/>
</dbReference>
<dbReference type="STRING" id="1088818.A0A2I0BCS4"/>
<dbReference type="PANTHER" id="PTHR33781">
    <property type="entry name" value="PROTEIN PHYTOCHROME KINASE SUBSTRATE 1-RELATED"/>
    <property type="match status" value="1"/>
</dbReference>
<accession>A0A2I0BCS4</accession>
<dbReference type="EMBL" id="KZ451891">
    <property type="protein sequence ID" value="PKA65608.1"/>
    <property type="molecule type" value="Genomic_DNA"/>
</dbReference>
<dbReference type="GO" id="GO:0016301">
    <property type="term" value="F:kinase activity"/>
    <property type="evidence" value="ECO:0007669"/>
    <property type="project" value="UniProtKB-KW"/>
</dbReference>
<proteinExistence type="predicted"/>
<keyword evidence="3" id="KW-1185">Reference proteome</keyword>
<dbReference type="AlphaFoldDB" id="A0A2I0BCS4"/>
<evidence type="ECO:0000313" key="3">
    <source>
        <dbReference type="Proteomes" id="UP000236161"/>
    </source>
</evidence>
<evidence type="ECO:0000313" key="2">
    <source>
        <dbReference type="EMBL" id="PKA65608.1"/>
    </source>
</evidence>
<reference evidence="2 3" key="1">
    <citation type="journal article" date="2017" name="Nature">
        <title>The Apostasia genome and the evolution of orchids.</title>
        <authorList>
            <person name="Zhang G.Q."/>
            <person name="Liu K.W."/>
            <person name="Li Z."/>
            <person name="Lohaus R."/>
            <person name="Hsiao Y.Y."/>
            <person name="Niu S.C."/>
            <person name="Wang J.Y."/>
            <person name="Lin Y.C."/>
            <person name="Xu Q."/>
            <person name="Chen L.J."/>
            <person name="Yoshida K."/>
            <person name="Fujiwara S."/>
            <person name="Wang Z.W."/>
            <person name="Zhang Y.Q."/>
            <person name="Mitsuda N."/>
            <person name="Wang M."/>
            <person name="Liu G.H."/>
            <person name="Pecoraro L."/>
            <person name="Huang H.X."/>
            <person name="Xiao X.J."/>
            <person name="Lin M."/>
            <person name="Wu X.Y."/>
            <person name="Wu W.L."/>
            <person name="Chen Y.Y."/>
            <person name="Chang S.B."/>
            <person name="Sakamoto S."/>
            <person name="Ohme-Takagi M."/>
            <person name="Yagi M."/>
            <person name="Zeng S.J."/>
            <person name="Shen C.Y."/>
            <person name="Yeh C.M."/>
            <person name="Luo Y.B."/>
            <person name="Tsai W.C."/>
            <person name="Van de Peer Y."/>
            <person name="Liu Z.J."/>
        </authorList>
    </citation>
    <scope>NUCLEOTIDE SEQUENCE [LARGE SCALE GENOMIC DNA]</scope>
    <source>
        <strain evidence="3">cv. Shenzhen</strain>
        <tissue evidence="2">Stem</tissue>
    </source>
</reference>